<reference evidence="2 3" key="1">
    <citation type="journal article" date="2021" name="Elife">
        <title>Chloroplast acquisition without the gene transfer in kleptoplastic sea slugs, Plakobranchus ocellatus.</title>
        <authorList>
            <person name="Maeda T."/>
            <person name="Takahashi S."/>
            <person name="Yoshida T."/>
            <person name="Shimamura S."/>
            <person name="Takaki Y."/>
            <person name="Nagai Y."/>
            <person name="Toyoda A."/>
            <person name="Suzuki Y."/>
            <person name="Arimoto A."/>
            <person name="Ishii H."/>
            <person name="Satoh N."/>
            <person name="Nishiyama T."/>
            <person name="Hasebe M."/>
            <person name="Maruyama T."/>
            <person name="Minagawa J."/>
            <person name="Obokata J."/>
            <person name="Shigenobu S."/>
        </authorList>
    </citation>
    <scope>NUCLEOTIDE SEQUENCE [LARGE SCALE GENOMIC DNA]</scope>
</reference>
<evidence type="ECO:0000313" key="2">
    <source>
        <dbReference type="EMBL" id="GFR73658.1"/>
    </source>
</evidence>
<dbReference type="Proteomes" id="UP000762676">
    <property type="component" value="Unassembled WGS sequence"/>
</dbReference>
<comment type="caution">
    <text evidence="2">The sequence shown here is derived from an EMBL/GenBank/DDBJ whole genome shotgun (WGS) entry which is preliminary data.</text>
</comment>
<keyword evidence="1" id="KW-0812">Transmembrane</keyword>
<accession>A0AAV4FJR8</accession>
<keyword evidence="1" id="KW-0472">Membrane</keyword>
<sequence>MSSRMTRSLIRNRLCGLAVRLSLRDREVRGSIPGRVKPRTLKLVLAADPPSVWHYEFRIKSGRPGVRIMWLGVVYASAPYIIVWQHAFNFPKCRL</sequence>
<organism evidence="2 3">
    <name type="scientific">Elysia marginata</name>
    <dbReference type="NCBI Taxonomy" id="1093978"/>
    <lineage>
        <taxon>Eukaryota</taxon>
        <taxon>Metazoa</taxon>
        <taxon>Spiralia</taxon>
        <taxon>Lophotrochozoa</taxon>
        <taxon>Mollusca</taxon>
        <taxon>Gastropoda</taxon>
        <taxon>Heterobranchia</taxon>
        <taxon>Euthyneura</taxon>
        <taxon>Panpulmonata</taxon>
        <taxon>Sacoglossa</taxon>
        <taxon>Placobranchoidea</taxon>
        <taxon>Plakobranchidae</taxon>
        <taxon>Elysia</taxon>
    </lineage>
</organism>
<keyword evidence="3" id="KW-1185">Reference proteome</keyword>
<protein>
    <submittedName>
        <fullName evidence="2">Uncharacterized protein</fullName>
    </submittedName>
</protein>
<feature type="transmembrane region" description="Helical" evidence="1">
    <location>
        <begin position="68"/>
        <end position="87"/>
    </location>
</feature>
<dbReference type="EMBL" id="BMAT01004452">
    <property type="protein sequence ID" value="GFR73658.1"/>
    <property type="molecule type" value="Genomic_DNA"/>
</dbReference>
<evidence type="ECO:0000256" key="1">
    <source>
        <dbReference type="SAM" id="Phobius"/>
    </source>
</evidence>
<proteinExistence type="predicted"/>
<gene>
    <name evidence="2" type="ORF">ElyMa_002142800</name>
</gene>
<evidence type="ECO:0000313" key="3">
    <source>
        <dbReference type="Proteomes" id="UP000762676"/>
    </source>
</evidence>
<dbReference type="AlphaFoldDB" id="A0AAV4FJR8"/>
<keyword evidence="1" id="KW-1133">Transmembrane helix</keyword>
<name>A0AAV4FJR8_9GAST</name>